<keyword evidence="7" id="KW-1185">Reference proteome</keyword>
<organism evidence="6 7">
    <name type="scientific">Kozakia baliensis</name>
    <dbReference type="NCBI Taxonomy" id="153496"/>
    <lineage>
        <taxon>Bacteria</taxon>
        <taxon>Pseudomonadati</taxon>
        <taxon>Pseudomonadota</taxon>
        <taxon>Alphaproteobacteria</taxon>
        <taxon>Acetobacterales</taxon>
        <taxon>Acetobacteraceae</taxon>
        <taxon>Kozakia</taxon>
    </lineage>
</organism>
<dbReference type="CDD" id="cd14668">
    <property type="entry name" value="mlta_B"/>
    <property type="match status" value="1"/>
</dbReference>
<dbReference type="EMBL" id="CP014674">
    <property type="protein sequence ID" value="AOX16381.1"/>
    <property type="molecule type" value="Genomic_DNA"/>
</dbReference>
<name>A0A1D8URW9_9PROT</name>
<dbReference type="AlphaFoldDB" id="A0A1D8URW9"/>
<dbReference type="Proteomes" id="UP000179145">
    <property type="component" value="Chromosome"/>
</dbReference>
<dbReference type="Pfam" id="PF03562">
    <property type="entry name" value="MltA"/>
    <property type="match status" value="1"/>
</dbReference>
<proteinExistence type="predicted"/>
<evidence type="ECO:0000313" key="6">
    <source>
        <dbReference type="EMBL" id="AOX16381.1"/>
    </source>
</evidence>
<sequence length="385" mass="42650">MKKIVRASSFFLLATLAACATPEEQSQELAFTPVNYSTLNGWAQETPESLLPILRDECQRIERLPFETRLGGVPDFIRNGSLAGEWRGACEALRAVPNEAQAARTYFETWFVPYAINANAFYTGYYEPLVYASAQRGGEFQTPIYAKPADLVRARDTSGNWVNGRWQGQQFKPYYSRAEIDRGALAGQGLELAWLRSPEDLFFLQIQGSGRLFMTDGSTRRVGFAARNGQAYVPIGRVLVQQGELASNQVNMTTIRNWLAAHPDRAQAVLEQNPNYVFFRNISDISLDRGAPGALGVPLTPGRSLAVDRKTIPLGVPIWVETRLPDAQGHIGDWRHLTFAQDIGTDIKGAGRADLFTGWGPMAEMVAGNLHEHGRMIVLLPRPPA</sequence>
<keyword evidence="4" id="KW-0961">Cell wall biogenesis/degradation</keyword>
<dbReference type="GO" id="GO:0009254">
    <property type="term" value="P:peptidoglycan turnover"/>
    <property type="evidence" value="ECO:0007669"/>
    <property type="project" value="InterPro"/>
</dbReference>
<dbReference type="GO" id="GO:0004553">
    <property type="term" value="F:hydrolase activity, hydrolyzing O-glycosyl compounds"/>
    <property type="evidence" value="ECO:0007669"/>
    <property type="project" value="InterPro"/>
</dbReference>
<protein>
    <recommendedName>
        <fullName evidence="2">peptidoglycan lytic exotransglycosylase</fullName>
        <ecNumber evidence="2">4.2.2.n1</ecNumber>
    </recommendedName>
    <alternativeName>
        <fullName evidence="5">Murein hydrolase A</fullName>
    </alternativeName>
</protein>
<dbReference type="InterPro" id="IPR026044">
    <property type="entry name" value="MltA"/>
</dbReference>
<dbReference type="Pfam" id="PF06725">
    <property type="entry name" value="3D"/>
    <property type="match status" value="1"/>
</dbReference>
<dbReference type="InterPro" id="IPR005300">
    <property type="entry name" value="MltA_B"/>
</dbReference>
<dbReference type="GO" id="GO:0071555">
    <property type="term" value="P:cell wall organization"/>
    <property type="evidence" value="ECO:0007669"/>
    <property type="project" value="UniProtKB-KW"/>
</dbReference>
<dbReference type="PANTHER" id="PTHR30124:SF0">
    <property type="entry name" value="MEMBRANE-BOUND LYTIC MUREIN TRANSGLYCOSYLASE A"/>
    <property type="match status" value="1"/>
</dbReference>
<dbReference type="EC" id="4.2.2.n1" evidence="2"/>
<dbReference type="KEGG" id="kba:A0U89_03750"/>
<dbReference type="STRING" id="153496.A0U89_03750"/>
<dbReference type="PIRSF" id="PIRSF019422">
    <property type="entry name" value="MltA"/>
    <property type="match status" value="1"/>
</dbReference>
<keyword evidence="3" id="KW-0456">Lyase</keyword>
<dbReference type="OrthoDB" id="9783686at2"/>
<dbReference type="RefSeq" id="WP_070402151.1">
    <property type="nucleotide sequence ID" value="NZ_BJVW01000002.1"/>
</dbReference>
<dbReference type="Gene3D" id="2.40.240.50">
    <property type="entry name" value="Barwin-like endoglucanases"/>
    <property type="match status" value="1"/>
</dbReference>
<dbReference type="InterPro" id="IPR036908">
    <property type="entry name" value="RlpA-like_sf"/>
</dbReference>
<evidence type="ECO:0000256" key="1">
    <source>
        <dbReference type="ARBA" id="ARBA00001420"/>
    </source>
</evidence>
<evidence type="ECO:0000256" key="5">
    <source>
        <dbReference type="ARBA" id="ARBA00030918"/>
    </source>
</evidence>
<dbReference type="InterPro" id="IPR010611">
    <property type="entry name" value="3D_dom"/>
</dbReference>
<dbReference type="GO" id="GO:0019867">
    <property type="term" value="C:outer membrane"/>
    <property type="evidence" value="ECO:0007669"/>
    <property type="project" value="InterPro"/>
</dbReference>
<dbReference type="PROSITE" id="PS51257">
    <property type="entry name" value="PROKAR_LIPOPROTEIN"/>
    <property type="match status" value="1"/>
</dbReference>
<evidence type="ECO:0000256" key="2">
    <source>
        <dbReference type="ARBA" id="ARBA00012587"/>
    </source>
</evidence>
<dbReference type="SMART" id="SM00925">
    <property type="entry name" value="MltA"/>
    <property type="match status" value="1"/>
</dbReference>
<dbReference type="GO" id="GO:0008933">
    <property type="term" value="F:peptidoglycan lytic transglycosylase activity"/>
    <property type="evidence" value="ECO:0007669"/>
    <property type="project" value="TreeGrafter"/>
</dbReference>
<evidence type="ECO:0000313" key="7">
    <source>
        <dbReference type="Proteomes" id="UP000179145"/>
    </source>
</evidence>
<comment type="catalytic activity">
    <reaction evidence="1">
        <text>Exolytic cleavage of the (1-&gt;4)-beta-glycosidic linkage between N-acetylmuramic acid (MurNAc) and N-acetylglucosamine (GlcNAc) residues in peptidoglycan, from either the reducing or the non-reducing ends of the peptidoglycan chains, with concomitant formation of a 1,6-anhydrobond in the MurNAc residue.</text>
        <dbReference type="EC" id="4.2.2.n1"/>
    </reaction>
</comment>
<evidence type="ECO:0000256" key="4">
    <source>
        <dbReference type="ARBA" id="ARBA00023316"/>
    </source>
</evidence>
<dbReference type="SUPFAM" id="SSF50685">
    <property type="entry name" value="Barwin-like endoglucanases"/>
    <property type="match status" value="1"/>
</dbReference>
<gene>
    <name evidence="6" type="ORF">A0U89_03750</name>
</gene>
<dbReference type="PANTHER" id="PTHR30124">
    <property type="entry name" value="MEMBRANE-BOUND LYTIC MUREIN TRANSGLYCOSYLASE A"/>
    <property type="match status" value="1"/>
</dbReference>
<accession>A0A1D8URW9</accession>
<reference evidence="6 7" key="1">
    <citation type="journal article" date="2016" name="Microb. Cell Fact.">
        <title>Dissection of exopolysaccharide biosynthesis in Kozakia baliensis.</title>
        <authorList>
            <person name="Brandt J.U."/>
            <person name="Jakob F."/>
            <person name="Behr J."/>
            <person name="Geissler A.J."/>
            <person name="Vogel R.F."/>
        </authorList>
    </citation>
    <scope>NUCLEOTIDE SEQUENCE [LARGE SCALE GENOMIC DNA]</scope>
    <source>
        <strain evidence="6 7">DSM 14400</strain>
    </source>
</reference>
<dbReference type="GO" id="GO:0009253">
    <property type="term" value="P:peptidoglycan catabolic process"/>
    <property type="evidence" value="ECO:0007669"/>
    <property type="project" value="TreeGrafter"/>
</dbReference>
<evidence type="ECO:0000256" key="3">
    <source>
        <dbReference type="ARBA" id="ARBA00023239"/>
    </source>
</evidence>
<dbReference type="CDD" id="cd14485">
    <property type="entry name" value="mltA_like_LT_A"/>
    <property type="match status" value="1"/>
</dbReference>
<dbReference type="Gene3D" id="2.40.40.10">
    <property type="entry name" value="RlpA-like domain"/>
    <property type="match status" value="1"/>
</dbReference>
<dbReference type="eggNOG" id="COG2821">
    <property type="taxonomic scope" value="Bacteria"/>
</dbReference>